<dbReference type="PATRIC" id="fig|219572.3.peg.1784"/>
<proteinExistence type="predicted"/>
<reference evidence="2 3" key="1">
    <citation type="submission" date="2016-05" db="EMBL/GenBank/DDBJ databases">
        <title>Complete genome sequence of Pseudomonas antarctica PAMC 27494.</title>
        <authorList>
            <person name="Lee J."/>
        </authorList>
    </citation>
    <scope>NUCLEOTIDE SEQUENCE [LARGE SCALE GENOMIC DNA]</scope>
    <source>
        <strain evidence="2 3">PAMC 27494</strain>
    </source>
</reference>
<keyword evidence="1" id="KW-0472">Membrane</keyword>
<evidence type="ECO:0000256" key="1">
    <source>
        <dbReference type="SAM" id="Phobius"/>
    </source>
</evidence>
<dbReference type="GeneID" id="55849188"/>
<dbReference type="RefSeq" id="WP_064451434.1">
    <property type="nucleotide sequence ID" value="NZ_CP015600.1"/>
</dbReference>
<dbReference type="AlphaFoldDB" id="A0A172YY57"/>
<protein>
    <recommendedName>
        <fullName evidence="4">3TM holin, Phage_holin_3</fullName>
    </recommendedName>
</protein>
<dbReference type="EMBL" id="CP015600">
    <property type="protein sequence ID" value="ANF85167.1"/>
    <property type="molecule type" value="Genomic_DNA"/>
</dbReference>
<dbReference type="Pfam" id="PF05449">
    <property type="entry name" value="Phage_holin_3_7"/>
    <property type="match status" value="1"/>
</dbReference>
<name>A0A172YY57_9PSED</name>
<keyword evidence="1" id="KW-0812">Transmembrane</keyword>
<keyword evidence="1" id="KW-1133">Transmembrane helix</keyword>
<dbReference type="KEGG" id="panr:A7J50_1745"/>
<evidence type="ECO:0008006" key="4">
    <source>
        <dbReference type="Google" id="ProtNLM"/>
    </source>
</evidence>
<dbReference type="STRING" id="219572.A7J50_1745"/>
<accession>A0A172YY57</accession>
<dbReference type="InterPro" id="IPR008473">
    <property type="entry name" value="Phage_holin_3_7"/>
</dbReference>
<organism evidence="2 3">
    <name type="scientific">Pseudomonas antarctica</name>
    <dbReference type="NCBI Taxonomy" id="219572"/>
    <lineage>
        <taxon>Bacteria</taxon>
        <taxon>Pseudomonadati</taxon>
        <taxon>Pseudomonadota</taxon>
        <taxon>Gammaproteobacteria</taxon>
        <taxon>Pseudomonadales</taxon>
        <taxon>Pseudomonadaceae</taxon>
        <taxon>Pseudomonas</taxon>
    </lineage>
</organism>
<evidence type="ECO:0000313" key="2">
    <source>
        <dbReference type="EMBL" id="ANF85167.1"/>
    </source>
</evidence>
<sequence>MPNIELAVQLIAAIAYLLSALRLACYTRGEARYRRSISLLASLFGATLCICGLEILLDRQPTSLGQAASIVLLCILIFRSRGNVAALLRPSA</sequence>
<gene>
    <name evidence="2" type="ORF">A7J50_1745</name>
</gene>
<feature type="transmembrane region" description="Helical" evidence="1">
    <location>
        <begin position="63"/>
        <end position="79"/>
    </location>
</feature>
<feature type="transmembrane region" description="Helical" evidence="1">
    <location>
        <begin position="37"/>
        <end position="57"/>
    </location>
</feature>
<evidence type="ECO:0000313" key="3">
    <source>
        <dbReference type="Proteomes" id="UP000077829"/>
    </source>
</evidence>
<feature type="transmembrane region" description="Helical" evidence="1">
    <location>
        <begin position="6"/>
        <end position="25"/>
    </location>
</feature>
<dbReference type="Proteomes" id="UP000077829">
    <property type="component" value="Chromosome"/>
</dbReference>